<organism evidence="1">
    <name type="scientific">Anguilla anguilla</name>
    <name type="common">European freshwater eel</name>
    <name type="synonym">Muraena anguilla</name>
    <dbReference type="NCBI Taxonomy" id="7936"/>
    <lineage>
        <taxon>Eukaryota</taxon>
        <taxon>Metazoa</taxon>
        <taxon>Chordata</taxon>
        <taxon>Craniata</taxon>
        <taxon>Vertebrata</taxon>
        <taxon>Euteleostomi</taxon>
        <taxon>Actinopterygii</taxon>
        <taxon>Neopterygii</taxon>
        <taxon>Teleostei</taxon>
        <taxon>Anguilliformes</taxon>
        <taxon>Anguillidae</taxon>
        <taxon>Anguilla</taxon>
    </lineage>
</organism>
<reference evidence="1" key="2">
    <citation type="journal article" date="2015" name="Fish Shellfish Immunol.">
        <title>Early steps in the European eel (Anguilla anguilla)-Vibrio vulnificus interaction in the gills: Role of the RtxA13 toxin.</title>
        <authorList>
            <person name="Callol A."/>
            <person name="Pajuelo D."/>
            <person name="Ebbesson L."/>
            <person name="Teles M."/>
            <person name="MacKenzie S."/>
            <person name="Amaro C."/>
        </authorList>
    </citation>
    <scope>NUCLEOTIDE SEQUENCE</scope>
</reference>
<dbReference type="EMBL" id="GBXM01026552">
    <property type="protein sequence ID" value="JAH82025.1"/>
    <property type="molecule type" value="Transcribed_RNA"/>
</dbReference>
<proteinExistence type="predicted"/>
<reference evidence="1" key="1">
    <citation type="submission" date="2014-11" db="EMBL/GenBank/DDBJ databases">
        <authorList>
            <person name="Amaro Gonzalez C."/>
        </authorList>
    </citation>
    <scope>NUCLEOTIDE SEQUENCE</scope>
</reference>
<evidence type="ECO:0000313" key="1">
    <source>
        <dbReference type="EMBL" id="JAH82025.1"/>
    </source>
</evidence>
<dbReference type="EMBL" id="GBXM01033440">
    <property type="protein sequence ID" value="JAH75137.1"/>
    <property type="molecule type" value="Transcribed_RNA"/>
</dbReference>
<protein>
    <submittedName>
        <fullName evidence="1">Uncharacterized protein</fullName>
    </submittedName>
</protein>
<dbReference type="AlphaFoldDB" id="A0A0E9VXH6"/>
<sequence>MQPTVTNVGYLITIKSIAFDSRLLT</sequence>
<name>A0A0E9VXH6_ANGAN</name>
<accession>A0A0E9VXH6</accession>